<dbReference type="Proteomes" id="UP000309186">
    <property type="component" value="Unassembled WGS sequence"/>
</dbReference>
<dbReference type="Gene3D" id="1.25.40.10">
    <property type="entry name" value="Tetratricopeptide repeat domain"/>
    <property type="match status" value="3"/>
</dbReference>
<keyword evidence="1" id="KW-0808">Transferase</keyword>
<dbReference type="Gene3D" id="3.40.50.300">
    <property type="entry name" value="P-loop containing nucleotide triphosphate hydrolases"/>
    <property type="match status" value="1"/>
</dbReference>
<dbReference type="InterPro" id="IPR026634">
    <property type="entry name" value="TPST-like"/>
</dbReference>
<evidence type="ECO:0008006" key="5">
    <source>
        <dbReference type="Google" id="ProtNLM"/>
    </source>
</evidence>
<protein>
    <recommendedName>
        <fullName evidence="5">Sulfotransferase family protein</fullName>
    </recommendedName>
</protein>
<feature type="repeat" description="TPR" evidence="2">
    <location>
        <begin position="277"/>
        <end position="310"/>
    </location>
</feature>
<gene>
    <name evidence="3" type="ORF">C1E24_04210</name>
</gene>
<dbReference type="PANTHER" id="PTHR12788">
    <property type="entry name" value="PROTEIN-TYROSINE SULFOTRANSFERASE 2"/>
    <property type="match status" value="1"/>
</dbReference>
<dbReference type="SMART" id="SM00028">
    <property type="entry name" value="TPR"/>
    <property type="match status" value="6"/>
</dbReference>
<evidence type="ECO:0000313" key="3">
    <source>
        <dbReference type="EMBL" id="TLX48013.1"/>
    </source>
</evidence>
<dbReference type="InterPro" id="IPR027417">
    <property type="entry name" value="P-loop_NTPase"/>
</dbReference>
<dbReference type="InterPro" id="IPR019734">
    <property type="entry name" value="TPR_rpt"/>
</dbReference>
<name>A0A5R9Q4D6_9GAMM</name>
<evidence type="ECO:0000256" key="1">
    <source>
        <dbReference type="ARBA" id="ARBA00022679"/>
    </source>
</evidence>
<dbReference type="EMBL" id="PPSW01000007">
    <property type="protein sequence ID" value="TLX48013.1"/>
    <property type="molecule type" value="Genomic_DNA"/>
</dbReference>
<dbReference type="PANTHER" id="PTHR12788:SF10">
    <property type="entry name" value="PROTEIN-TYROSINE SULFOTRANSFERASE"/>
    <property type="match status" value="1"/>
</dbReference>
<dbReference type="SUPFAM" id="SSF52540">
    <property type="entry name" value="P-loop containing nucleoside triphosphate hydrolases"/>
    <property type="match status" value="1"/>
</dbReference>
<feature type="repeat" description="TPR" evidence="2">
    <location>
        <begin position="72"/>
        <end position="105"/>
    </location>
</feature>
<dbReference type="PROSITE" id="PS50005">
    <property type="entry name" value="TPR"/>
    <property type="match status" value="2"/>
</dbReference>
<accession>A0A5R9Q4D6</accession>
<dbReference type="Pfam" id="PF13469">
    <property type="entry name" value="Sulfotransfer_3"/>
    <property type="match status" value="1"/>
</dbReference>
<dbReference type="SUPFAM" id="SSF48452">
    <property type="entry name" value="TPR-like"/>
    <property type="match status" value="1"/>
</dbReference>
<dbReference type="OrthoDB" id="9815894at2"/>
<dbReference type="Pfam" id="PF13181">
    <property type="entry name" value="TPR_8"/>
    <property type="match status" value="1"/>
</dbReference>
<reference evidence="3 4" key="1">
    <citation type="submission" date="2018-01" db="EMBL/GenBank/DDBJ databases">
        <title>Co-occurrence of chitin degradation, pigmentation and bioactivity in marine Pseudoalteromonas.</title>
        <authorList>
            <person name="Paulsen S."/>
            <person name="Gram L."/>
            <person name="Machado H."/>
        </authorList>
    </citation>
    <scope>NUCLEOTIDE SEQUENCE [LARGE SCALE GENOMIC DNA]</scope>
    <source>
        <strain evidence="3 4">S3663</strain>
    </source>
</reference>
<dbReference type="InterPro" id="IPR011990">
    <property type="entry name" value="TPR-like_helical_dom_sf"/>
</dbReference>
<evidence type="ECO:0000313" key="4">
    <source>
        <dbReference type="Proteomes" id="UP000309186"/>
    </source>
</evidence>
<proteinExistence type="predicted"/>
<comment type="caution">
    <text evidence="3">The sequence shown here is derived from an EMBL/GenBank/DDBJ whole genome shotgun (WGS) entry which is preliminary data.</text>
</comment>
<dbReference type="Pfam" id="PF13414">
    <property type="entry name" value="TPR_11"/>
    <property type="match status" value="1"/>
</dbReference>
<sequence length="654" mass="73879">MTVQELKSSLQKGDFKGVISAINDKFLDGKALKNNEKHELYYLKAVAQRYLGSYQEAIETTQHLLSLTPGYGRGYQELGYNFQKLSELERAIGAFQKAVALNSALVSSWQQLINLYRTTNHSGLVAAQGQLTNLSKLPKPLLGAMDLMYEGKLYKAEQLCRSFVAKHKHHPDGMCLLAEIGAKLKVFDDAEFLLESCVELYPDNQQALAQYINLLSRLGKFTEAKAQATTFLEKFKQPSEGRYLVQATLAHCLVSLGEVQAGISIYLEILAQQPSRAGIHVRLGDAYKTCGDFEQAVSCYQQAHTLRKDYGDAYWSLANSKTYTFTEAELDNMKAALDNPYLEEEDRIHISFALGKAYEDTKQFALSYQYYAQGNALKRASIDYQASRTSELIDHQIKYCDKGLFEAQADKGYSDPAPIFIVGLPRAGSTLLEQIIASHSQVDGTMELHNIMAMVLKLRGRIASGEPLYPKNLSQLDVSQLKALGQKYIDETQSYRQGAAYFIDKMPNNFMHIGLIKLILPNAKIIDARREAMACCFSGFKQLFGEGHEFSYNQTDIAQYYRDYERLMAHWETVLPGQVLKVQHEELVNDFEAQVRKILAYCNLPFEQSCLEFYKTKRNVHTPSAQQVRAPISKSGLLQWKNYTPYLGELKHAL</sequence>
<dbReference type="GO" id="GO:0008476">
    <property type="term" value="F:protein-tyrosine sulfotransferase activity"/>
    <property type="evidence" value="ECO:0007669"/>
    <property type="project" value="InterPro"/>
</dbReference>
<dbReference type="RefSeq" id="WP_138479031.1">
    <property type="nucleotide sequence ID" value="NZ_PPSW01000007.1"/>
</dbReference>
<evidence type="ECO:0000256" key="2">
    <source>
        <dbReference type="PROSITE-ProRule" id="PRU00339"/>
    </source>
</evidence>
<organism evidence="3 4">
    <name type="scientific">Pseudoalteromonas phenolica</name>
    <dbReference type="NCBI Taxonomy" id="161398"/>
    <lineage>
        <taxon>Bacteria</taxon>
        <taxon>Pseudomonadati</taxon>
        <taxon>Pseudomonadota</taxon>
        <taxon>Gammaproteobacteria</taxon>
        <taxon>Alteromonadales</taxon>
        <taxon>Pseudoalteromonadaceae</taxon>
        <taxon>Pseudoalteromonas</taxon>
    </lineage>
</organism>
<dbReference type="AlphaFoldDB" id="A0A5R9Q4D6"/>
<keyword evidence="2" id="KW-0802">TPR repeat</keyword>